<feature type="compositionally biased region" description="Low complexity" evidence="1">
    <location>
        <begin position="393"/>
        <end position="465"/>
    </location>
</feature>
<evidence type="ECO:0000313" key="2">
    <source>
        <dbReference type="EMBL" id="KAK0556698.1"/>
    </source>
</evidence>
<comment type="caution">
    <text evidence="2">The sequence shown here is derived from an EMBL/GenBank/DDBJ whole genome shotgun (WGS) entry which is preliminary data.</text>
</comment>
<dbReference type="Pfam" id="PF12505">
    <property type="entry name" value="DUF3712"/>
    <property type="match status" value="1"/>
</dbReference>
<gene>
    <name evidence="2" type="ORF">OC846_001017</name>
</gene>
<dbReference type="PANTHER" id="PTHR35895">
    <property type="entry name" value="CHROMOSOME 16, WHOLE GENOME SHOTGUN SEQUENCE"/>
    <property type="match status" value="1"/>
</dbReference>
<evidence type="ECO:0000256" key="1">
    <source>
        <dbReference type="SAM" id="MobiDB-lite"/>
    </source>
</evidence>
<feature type="region of interest" description="Disordered" evidence="1">
    <location>
        <begin position="387"/>
        <end position="465"/>
    </location>
</feature>
<organism evidence="2 3">
    <name type="scientific">Tilletia horrida</name>
    <dbReference type="NCBI Taxonomy" id="155126"/>
    <lineage>
        <taxon>Eukaryota</taxon>
        <taxon>Fungi</taxon>
        <taxon>Dikarya</taxon>
        <taxon>Basidiomycota</taxon>
        <taxon>Ustilaginomycotina</taxon>
        <taxon>Exobasidiomycetes</taxon>
        <taxon>Tilletiales</taxon>
        <taxon>Tilletiaceae</taxon>
        <taxon>Tilletia</taxon>
    </lineage>
</organism>
<dbReference type="EMBL" id="JAPDMZ010000012">
    <property type="protein sequence ID" value="KAK0556698.1"/>
    <property type="molecule type" value="Genomic_DNA"/>
</dbReference>
<dbReference type="AlphaFoldDB" id="A0AAN6GTU7"/>
<dbReference type="InterPro" id="IPR022185">
    <property type="entry name" value="DUF3712"/>
</dbReference>
<evidence type="ECO:0000313" key="3">
    <source>
        <dbReference type="Proteomes" id="UP001176517"/>
    </source>
</evidence>
<sequence length="465" mass="48427">GIPVNTTTTLKGINSFGGEAPVQKLDVKGSTPDYLEIDVTVSLNNPSNLTVKTKDVSLPAFYGSTQVGSTIIDELTLLPGNNTVDALFRYQPANAGNAQAEELLEKYLEPLNGQTEPQTATISIHGYQGADTTPYESLQDALNGVSISAKVKGLGARIVTKVTINLDVRNLFRGPNGRAQGTATISAKNVLPVAISLNHIKSAVSGYKDDGNGPVPVPGTLSNLDIDLNFNLKASPATGVQGEEFTSDPIGPVTLDVPLFKSDGTSPQGTFLSNGFIDLENTITTTIDGGYTIPSLKYNENMVPAPFSVTYNGEDIPSVYGNAALDIAAFLSSADTTQVNEVLGYLSSDTLAYIFANDDFSIYLLNFHILCKATDLPLAVRQQYDSTCEPDASDSSNSTDPSSSTDGARATSTSGTASTTTSAKATTTKSKATSKSTTKASAASTEANATVQQDAAAATSTVSAA</sequence>
<reference evidence="2" key="1">
    <citation type="journal article" date="2023" name="PhytoFront">
        <title>Draft Genome Resources of Seven Strains of Tilletia horrida, Causal Agent of Kernel Smut of Rice.</title>
        <authorList>
            <person name="Khanal S."/>
            <person name="Antony Babu S."/>
            <person name="Zhou X.G."/>
        </authorList>
    </citation>
    <scope>NUCLEOTIDE SEQUENCE</scope>
    <source>
        <strain evidence="2">TX6</strain>
    </source>
</reference>
<dbReference type="GO" id="GO:0000329">
    <property type="term" value="C:fungal-type vacuole membrane"/>
    <property type="evidence" value="ECO:0007669"/>
    <property type="project" value="InterPro"/>
</dbReference>
<accession>A0AAN6GTU7</accession>
<proteinExistence type="predicted"/>
<feature type="non-terminal residue" evidence="2">
    <location>
        <position position="1"/>
    </location>
</feature>
<name>A0AAN6GTU7_9BASI</name>
<dbReference type="InterPro" id="IPR046368">
    <property type="entry name" value="Tag1"/>
</dbReference>
<protein>
    <submittedName>
        <fullName evidence="2">Uncharacterized protein</fullName>
    </submittedName>
</protein>
<dbReference type="PANTHER" id="PTHR35895:SF1">
    <property type="entry name" value="LIPID-BINDING SERUM GLYCOPROTEIN C-TERMINAL DOMAIN-CONTAINING PROTEIN"/>
    <property type="match status" value="1"/>
</dbReference>
<dbReference type="Proteomes" id="UP001176517">
    <property type="component" value="Unassembled WGS sequence"/>
</dbReference>
<keyword evidence="3" id="KW-1185">Reference proteome</keyword>